<dbReference type="Proteomes" id="UP000439522">
    <property type="component" value="Unassembled WGS sequence"/>
</dbReference>
<keyword evidence="6" id="KW-1185">Reference proteome</keyword>
<dbReference type="OrthoDB" id="9804543at2"/>
<evidence type="ECO:0000256" key="3">
    <source>
        <dbReference type="ARBA" id="ARBA00023163"/>
    </source>
</evidence>
<protein>
    <submittedName>
        <fullName evidence="5">Helix-turn-helix domain-containing protein</fullName>
    </submittedName>
</protein>
<evidence type="ECO:0000256" key="2">
    <source>
        <dbReference type="ARBA" id="ARBA00023125"/>
    </source>
</evidence>
<dbReference type="InterPro" id="IPR020449">
    <property type="entry name" value="Tscrpt_reg_AraC-type_HTH"/>
</dbReference>
<dbReference type="Pfam" id="PF12833">
    <property type="entry name" value="HTH_18"/>
    <property type="match status" value="1"/>
</dbReference>
<gene>
    <name evidence="5" type="ORF">GRI40_05870</name>
</gene>
<evidence type="ECO:0000259" key="4">
    <source>
        <dbReference type="PROSITE" id="PS01124"/>
    </source>
</evidence>
<evidence type="ECO:0000313" key="6">
    <source>
        <dbReference type="Proteomes" id="UP000439522"/>
    </source>
</evidence>
<proteinExistence type="predicted"/>
<dbReference type="InterPro" id="IPR018060">
    <property type="entry name" value="HTH_AraC"/>
</dbReference>
<reference evidence="5 6" key="1">
    <citation type="submission" date="2019-12" db="EMBL/GenBank/DDBJ databases">
        <title>Genomic-based taxomic classification of the family Erythrobacteraceae.</title>
        <authorList>
            <person name="Xu L."/>
        </authorList>
    </citation>
    <scope>NUCLEOTIDE SEQUENCE [LARGE SCALE GENOMIC DNA]</scope>
    <source>
        <strain evidence="5 6">100921-2</strain>
    </source>
</reference>
<dbReference type="PROSITE" id="PS01124">
    <property type="entry name" value="HTH_ARAC_FAMILY_2"/>
    <property type="match status" value="1"/>
</dbReference>
<evidence type="ECO:0000256" key="1">
    <source>
        <dbReference type="ARBA" id="ARBA00023015"/>
    </source>
</evidence>
<dbReference type="AlphaFoldDB" id="A0A6I4TDM6"/>
<evidence type="ECO:0000313" key="5">
    <source>
        <dbReference type="EMBL" id="MXO74747.1"/>
    </source>
</evidence>
<dbReference type="RefSeq" id="WP_160610479.1">
    <property type="nucleotide sequence ID" value="NZ_WTZA01000001.1"/>
</dbReference>
<comment type="caution">
    <text evidence="5">The sequence shown here is derived from an EMBL/GenBank/DDBJ whole genome shotgun (WGS) entry which is preliminary data.</text>
</comment>
<keyword evidence="1" id="KW-0805">Transcription regulation</keyword>
<dbReference type="EMBL" id="WTZA01000001">
    <property type="protein sequence ID" value="MXO74747.1"/>
    <property type="molecule type" value="Genomic_DNA"/>
</dbReference>
<dbReference type="SUPFAM" id="SSF46689">
    <property type="entry name" value="Homeodomain-like"/>
    <property type="match status" value="2"/>
</dbReference>
<dbReference type="PRINTS" id="PR00032">
    <property type="entry name" value="HTHARAC"/>
</dbReference>
<organism evidence="5 6">
    <name type="scientific">Tsuneonella aeria</name>
    <dbReference type="NCBI Taxonomy" id="1837929"/>
    <lineage>
        <taxon>Bacteria</taxon>
        <taxon>Pseudomonadati</taxon>
        <taxon>Pseudomonadota</taxon>
        <taxon>Alphaproteobacteria</taxon>
        <taxon>Sphingomonadales</taxon>
        <taxon>Erythrobacteraceae</taxon>
        <taxon>Tsuneonella</taxon>
    </lineage>
</organism>
<dbReference type="Gene3D" id="1.10.10.60">
    <property type="entry name" value="Homeodomain-like"/>
    <property type="match status" value="2"/>
</dbReference>
<dbReference type="SMART" id="SM00342">
    <property type="entry name" value="HTH_ARAC"/>
    <property type="match status" value="1"/>
</dbReference>
<dbReference type="PANTHER" id="PTHR46796">
    <property type="entry name" value="HTH-TYPE TRANSCRIPTIONAL ACTIVATOR RHAS-RELATED"/>
    <property type="match status" value="1"/>
</dbReference>
<sequence length="298" mass="33513">MADDARYRATARIRLDGIEVEHLQQDAGSGYRRFHQISKPTLVYMLPTSDRAALGTFDDPVSHRSFRPFGSVLALPPDTPLHVFSPPSGRREMIILRFDTEVWRRMPSIAQALDTISFDRWADIRSTGLQDTFTRMSIEIGRRDLAQATLLSGLALVALGELVRHLASQPSSRGMRLAPWQLRRMETRVMQEGAPPELAELADMCGISGRHLMRVFKASTGETVMGYIDRVRFERARQLLASQIPIKRISSQVGFVSQASFAHAFRRHFNVTPSEFRRHLRSRGSSAALDAQDLAAAE</sequence>
<dbReference type="InterPro" id="IPR009057">
    <property type="entry name" value="Homeodomain-like_sf"/>
</dbReference>
<keyword evidence="2" id="KW-0238">DNA-binding</keyword>
<name>A0A6I4TDM6_9SPHN</name>
<feature type="domain" description="HTH araC/xylS-type" evidence="4">
    <location>
        <begin position="179"/>
        <end position="279"/>
    </location>
</feature>
<dbReference type="InterPro" id="IPR050204">
    <property type="entry name" value="AraC_XylS_family_regulators"/>
</dbReference>
<dbReference type="GO" id="GO:0043565">
    <property type="term" value="F:sequence-specific DNA binding"/>
    <property type="evidence" value="ECO:0007669"/>
    <property type="project" value="InterPro"/>
</dbReference>
<accession>A0A6I4TDM6</accession>
<dbReference type="GO" id="GO:0003700">
    <property type="term" value="F:DNA-binding transcription factor activity"/>
    <property type="evidence" value="ECO:0007669"/>
    <property type="project" value="InterPro"/>
</dbReference>
<keyword evidence="3" id="KW-0804">Transcription</keyword>